<dbReference type="InterPro" id="IPR031009">
    <property type="entry name" value="Tcm_partner"/>
</dbReference>
<proteinExistence type="predicted"/>
<dbReference type="EMBL" id="CP069798">
    <property type="protein sequence ID" value="QRQ82093.1"/>
    <property type="molecule type" value="Genomic_DNA"/>
</dbReference>
<reference evidence="1" key="1">
    <citation type="submission" date="2021-02" db="EMBL/GenBank/DDBJ databases">
        <title>Neisseriaceae sp. 26B isolated from the cloaca of a Common Toad-headed Turtle (Mesoclemmys nasuta).</title>
        <authorList>
            <person name="Spergser J."/>
            <person name="Busse H.-J."/>
        </authorList>
    </citation>
    <scope>NUCLEOTIDE SEQUENCE</scope>
    <source>
        <strain evidence="1">26B</strain>
    </source>
</reference>
<protein>
    <submittedName>
        <fullName evidence="1">Three-Cys-motif partner protein TcmP</fullName>
    </submittedName>
</protein>
<sequence length="197" mass="22151">MEKSVAGGAPFSQVLIGDLDKERLAAAEQRLRTLGAPVKIYQGSATETIKTIVNSLNAYALHFAFLDPYNLETLDFNIIETLSALKRIDMLVHISKMDLQRNGAKYISKEEHSSLDSFIPGWRQRIDVARGNQVQREQVFECWKDLIESTGVYSSSDVRLITGSKNQHLYWLLLAAKNDLALKFWKTAVDTGQGSLF</sequence>
<accession>A0A892ZHI0</accession>
<gene>
    <name evidence="1" type="primary">tcmP</name>
    <name evidence="1" type="ORF">JQU52_01215</name>
</gene>
<name>A0A892ZHI0_9NEIS</name>
<keyword evidence="2" id="KW-1185">Reference proteome</keyword>
<evidence type="ECO:0000313" key="2">
    <source>
        <dbReference type="Proteomes" id="UP000653156"/>
    </source>
</evidence>
<dbReference type="Proteomes" id="UP000653156">
    <property type="component" value="Chromosome"/>
</dbReference>
<evidence type="ECO:0000313" key="1">
    <source>
        <dbReference type="EMBL" id="QRQ82093.1"/>
    </source>
</evidence>
<dbReference type="AlphaFoldDB" id="A0A892ZHI0"/>
<dbReference type="RefSeq" id="WP_268866624.1">
    <property type="nucleotide sequence ID" value="NZ_CP069798.1"/>
</dbReference>
<dbReference type="KEGG" id="ptes:JQU52_01215"/>
<organism evidence="1 2">
    <name type="scientific">Paralysiella testudinis</name>
    <dbReference type="NCBI Taxonomy" id="2809020"/>
    <lineage>
        <taxon>Bacteria</taxon>
        <taxon>Pseudomonadati</taxon>
        <taxon>Pseudomonadota</taxon>
        <taxon>Betaproteobacteria</taxon>
        <taxon>Neisseriales</taxon>
        <taxon>Neisseriaceae</taxon>
        <taxon>Paralysiella</taxon>
    </lineage>
</organism>
<dbReference type="NCBIfam" id="TIGR04474">
    <property type="entry name" value="tcm_partner"/>
    <property type="match status" value="1"/>
</dbReference>